<sequence length="73" mass="8205">MTIDLAPIFTSSPVEFAVANDAANALGLQAMNRAFAESHRLLVLDWQHPSWWFRPYHHALTDTADRPVGVFRG</sequence>
<dbReference type="Proteomes" id="UP000660745">
    <property type="component" value="Unassembled WGS sequence"/>
</dbReference>
<keyword evidence="2" id="KW-1185">Reference proteome</keyword>
<dbReference type="Pfam" id="PF10898">
    <property type="entry name" value="DUF2716"/>
    <property type="match status" value="1"/>
</dbReference>
<evidence type="ECO:0000313" key="2">
    <source>
        <dbReference type="Proteomes" id="UP000660745"/>
    </source>
</evidence>
<reference evidence="1" key="2">
    <citation type="submission" date="2020-09" db="EMBL/GenBank/DDBJ databases">
        <authorList>
            <person name="Sun Q."/>
            <person name="Zhou Y."/>
        </authorList>
    </citation>
    <scope>NUCLEOTIDE SEQUENCE</scope>
    <source>
        <strain evidence="1">CGMCC 4.7430</strain>
    </source>
</reference>
<evidence type="ECO:0000313" key="1">
    <source>
        <dbReference type="EMBL" id="GGP10827.1"/>
    </source>
</evidence>
<dbReference type="EMBL" id="BMNK01000009">
    <property type="protein sequence ID" value="GGP10827.1"/>
    <property type="molecule type" value="Genomic_DNA"/>
</dbReference>
<dbReference type="InterPro" id="IPR020323">
    <property type="entry name" value="DUF2716"/>
</dbReference>
<comment type="caution">
    <text evidence="1">The sequence shown here is derived from an EMBL/GenBank/DDBJ whole genome shotgun (WGS) entry which is preliminary data.</text>
</comment>
<accession>A0A918A8X3</accession>
<reference evidence="1" key="1">
    <citation type="journal article" date="2014" name="Int. J. Syst. Evol. Microbiol.">
        <title>Complete genome sequence of Corynebacterium casei LMG S-19264T (=DSM 44701T), isolated from a smear-ripened cheese.</title>
        <authorList>
            <consortium name="US DOE Joint Genome Institute (JGI-PGF)"/>
            <person name="Walter F."/>
            <person name="Albersmeier A."/>
            <person name="Kalinowski J."/>
            <person name="Ruckert C."/>
        </authorList>
    </citation>
    <scope>NUCLEOTIDE SEQUENCE</scope>
    <source>
        <strain evidence="1">CGMCC 4.7430</strain>
    </source>
</reference>
<gene>
    <name evidence="1" type="ORF">GCM10012278_52030</name>
</gene>
<proteinExistence type="predicted"/>
<dbReference type="AlphaFoldDB" id="A0A918A8X3"/>
<name>A0A918A8X3_9ACTN</name>
<protein>
    <submittedName>
        <fullName evidence="1">Uncharacterized protein</fullName>
    </submittedName>
</protein>
<organism evidence="1 2">
    <name type="scientific">Nonomuraea glycinis</name>
    <dbReference type="NCBI Taxonomy" id="2047744"/>
    <lineage>
        <taxon>Bacteria</taxon>
        <taxon>Bacillati</taxon>
        <taxon>Actinomycetota</taxon>
        <taxon>Actinomycetes</taxon>
        <taxon>Streptosporangiales</taxon>
        <taxon>Streptosporangiaceae</taxon>
        <taxon>Nonomuraea</taxon>
    </lineage>
</organism>